<dbReference type="OrthoDB" id="922280at2759"/>
<comment type="caution">
    <text evidence="2">The sequence shown here is derived from an EMBL/GenBank/DDBJ whole genome shotgun (WGS) entry which is preliminary data.</text>
</comment>
<organism evidence="2 3">
    <name type="scientific">Olea europaea subsp. europaea</name>
    <dbReference type="NCBI Taxonomy" id="158383"/>
    <lineage>
        <taxon>Eukaryota</taxon>
        <taxon>Viridiplantae</taxon>
        <taxon>Streptophyta</taxon>
        <taxon>Embryophyta</taxon>
        <taxon>Tracheophyta</taxon>
        <taxon>Spermatophyta</taxon>
        <taxon>Magnoliopsida</taxon>
        <taxon>eudicotyledons</taxon>
        <taxon>Gunneridae</taxon>
        <taxon>Pentapetalae</taxon>
        <taxon>asterids</taxon>
        <taxon>lamiids</taxon>
        <taxon>Lamiales</taxon>
        <taxon>Oleaceae</taxon>
        <taxon>Oleeae</taxon>
        <taxon>Olea</taxon>
    </lineage>
</organism>
<gene>
    <name evidence="2" type="ORF">OLEA9_A103394</name>
</gene>
<name>A0A8S0TA28_OLEEU</name>
<keyword evidence="3" id="KW-1185">Reference proteome</keyword>
<feature type="region of interest" description="Disordered" evidence="1">
    <location>
        <begin position="1"/>
        <end position="25"/>
    </location>
</feature>
<sequence>MKHIAPLRPQPAPHPSPSPSPSQDSLLRHRISMATTLLQSRHNSAYSTFTTTTTGSLAFSSSSSFRTAPDDFRLSTEKISLGYVSLQDLLPSASAPVDSPKSNESYIPKQTAVRKGFLHRLWPPRVPTFFRRIFQALTRLSNWLLEAIRIRKSR</sequence>
<evidence type="ECO:0000256" key="1">
    <source>
        <dbReference type="SAM" id="MobiDB-lite"/>
    </source>
</evidence>
<dbReference type="Gramene" id="OE9A103394T1">
    <property type="protein sequence ID" value="OE9A103394C1"/>
    <property type="gene ID" value="OE9A103394"/>
</dbReference>
<dbReference type="Proteomes" id="UP000594638">
    <property type="component" value="Unassembled WGS sequence"/>
</dbReference>
<dbReference type="EMBL" id="CACTIH010005792">
    <property type="protein sequence ID" value="CAA3001928.1"/>
    <property type="molecule type" value="Genomic_DNA"/>
</dbReference>
<evidence type="ECO:0000313" key="2">
    <source>
        <dbReference type="EMBL" id="CAA3001928.1"/>
    </source>
</evidence>
<reference evidence="2 3" key="1">
    <citation type="submission" date="2019-12" db="EMBL/GenBank/DDBJ databases">
        <authorList>
            <person name="Alioto T."/>
            <person name="Alioto T."/>
            <person name="Gomez Garrido J."/>
        </authorList>
    </citation>
    <scope>NUCLEOTIDE SEQUENCE [LARGE SCALE GENOMIC DNA]</scope>
</reference>
<feature type="compositionally biased region" description="Pro residues" evidence="1">
    <location>
        <begin position="8"/>
        <end position="20"/>
    </location>
</feature>
<evidence type="ECO:0000313" key="3">
    <source>
        <dbReference type="Proteomes" id="UP000594638"/>
    </source>
</evidence>
<proteinExistence type="predicted"/>
<protein>
    <submittedName>
        <fullName evidence="2">Uncharacterized protein</fullName>
    </submittedName>
</protein>
<accession>A0A8S0TA28</accession>
<dbReference type="AlphaFoldDB" id="A0A8S0TA28"/>